<evidence type="ECO:0008006" key="4">
    <source>
        <dbReference type="Google" id="ProtNLM"/>
    </source>
</evidence>
<keyword evidence="1" id="KW-0812">Transmembrane</keyword>
<keyword evidence="3" id="KW-1185">Reference proteome</keyword>
<dbReference type="RefSeq" id="WP_213514814.1">
    <property type="nucleotide sequence ID" value="NZ_BOSE01000003.1"/>
</dbReference>
<keyword evidence="1" id="KW-0472">Membrane</keyword>
<feature type="transmembrane region" description="Helical" evidence="1">
    <location>
        <begin position="52"/>
        <end position="73"/>
    </location>
</feature>
<feature type="transmembrane region" description="Helical" evidence="1">
    <location>
        <begin position="451"/>
        <end position="469"/>
    </location>
</feature>
<sequence>MSNINVQLSIYLLLLNLISMILSINNLSNIALFISIITCIGMIYWSKVVTKYYTNATVIFITFAALYGLSGPISVAWGDGLNKIFSTENHLDTYLFVFALSNIGFITGVLLFHLGKKQLPTDNKKVDTFSEKLFSIRQSLIKASLMLVIISLLFEMINIYRVGGLSQIFMGKAQFQSAVSELSLSLPSSEFLLVAMSLFSLYLGILRTKNKKFKECKNLILLFIILSLPHIGIKLILGQRGILLSLFICLIIGLTYFLPIKRIKPKLVIIISVLYILMSFIFANRSIVSLITEDFNLFIKTATQKERLIEALNPSSNEFGSTFGNFNQFLSENEKEFPLYMGETYIKGLVLPIPSFVYPGEKPIQITYEFRDQYFSSEASRGRIAGTGFSSLLEAFMNFKYIGVFVIYLLLAFVLRYLDEVFRYKTILFSVFYVAGISQTVSFHRSAFGTIYSNLFIIFIITIISIMIMKLTRKNSI</sequence>
<dbReference type="EMBL" id="BOSE01000003">
    <property type="protein sequence ID" value="GIP16505.1"/>
    <property type="molecule type" value="Genomic_DNA"/>
</dbReference>
<feature type="transmembrane region" description="Helical" evidence="1">
    <location>
        <begin position="140"/>
        <end position="162"/>
    </location>
</feature>
<feature type="transmembrane region" description="Helical" evidence="1">
    <location>
        <begin position="218"/>
        <end position="236"/>
    </location>
</feature>
<reference evidence="2" key="1">
    <citation type="submission" date="2021-03" db="EMBL/GenBank/DDBJ databases">
        <title>Antimicrobial resistance genes in bacteria isolated from Japanese honey, and their potential for conferring macrolide and lincosamide resistance in the American foulbrood pathogen Paenibacillus larvae.</title>
        <authorList>
            <person name="Okamoto M."/>
            <person name="Kumagai M."/>
            <person name="Kanamori H."/>
            <person name="Takamatsu D."/>
        </authorList>
    </citation>
    <scope>NUCLEOTIDE SEQUENCE</scope>
    <source>
        <strain evidence="2">J40TS1</strain>
    </source>
</reference>
<feature type="transmembrane region" description="Helical" evidence="1">
    <location>
        <begin position="242"/>
        <end position="260"/>
    </location>
</feature>
<keyword evidence="1" id="KW-1133">Transmembrane helix</keyword>
<name>A0A920CXN5_9BACL</name>
<comment type="caution">
    <text evidence="2">The sequence shown here is derived from an EMBL/GenBank/DDBJ whole genome shotgun (WGS) entry which is preliminary data.</text>
</comment>
<protein>
    <recommendedName>
        <fullName evidence="4">Oligosaccharide repeat unit polymerase</fullName>
    </recommendedName>
</protein>
<feature type="transmembrane region" description="Helical" evidence="1">
    <location>
        <begin position="399"/>
        <end position="418"/>
    </location>
</feature>
<dbReference type="Pfam" id="PF14296">
    <property type="entry name" value="O-ag_pol_Wzy"/>
    <property type="match status" value="1"/>
</dbReference>
<feature type="transmembrane region" description="Helical" evidence="1">
    <location>
        <begin position="267"/>
        <end position="288"/>
    </location>
</feature>
<feature type="transmembrane region" description="Helical" evidence="1">
    <location>
        <begin position="427"/>
        <end position="445"/>
    </location>
</feature>
<feature type="transmembrane region" description="Helical" evidence="1">
    <location>
        <begin position="93"/>
        <end position="115"/>
    </location>
</feature>
<organism evidence="2 3">
    <name type="scientific">Paenibacillus montaniterrae</name>
    <dbReference type="NCBI Taxonomy" id="429341"/>
    <lineage>
        <taxon>Bacteria</taxon>
        <taxon>Bacillati</taxon>
        <taxon>Bacillota</taxon>
        <taxon>Bacilli</taxon>
        <taxon>Bacillales</taxon>
        <taxon>Paenibacillaceae</taxon>
        <taxon>Paenibacillus</taxon>
    </lineage>
</organism>
<dbReference type="Proteomes" id="UP000683139">
    <property type="component" value="Unassembled WGS sequence"/>
</dbReference>
<dbReference type="InterPro" id="IPR029468">
    <property type="entry name" value="O-ag_pol_Wzy"/>
</dbReference>
<feature type="transmembrane region" description="Helical" evidence="1">
    <location>
        <begin position="12"/>
        <end position="45"/>
    </location>
</feature>
<evidence type="ECO:0000256" key="1">
    <source>
        <dbReference type="SAM" id="Phobius"/>
    </source>
</evidence>
<proteinExistence type="predicted"/>
<dbReference type="NCBIfam" id="TIGR04370">
    <property type="entry name" value="glyco_rpt_poly"/>
    <property type="match status" value="1"/>
</dbReference>
<gene>
    <name evidence="2" type="ORF">J40TS1_21470</name>
</gene>
<dbReference type="AlphaFoldDB" id="A0A920CXN5"/>
<feature type="transmembrane region" description="Helical" evidence="1">
    <location>
        <begin position="182"/>
        <end position="206"/>
    </location>
</feature>
<accession>A0A920CXN5</accession>
<evidence type="ECO:0000313" key="3">
    <source>
        <dbReference type="Proteomes" id="UP000683139"/>
    </source>
</evidence>
<evidence type="ECO:0000313" key="2">
    <source>
        <dbReference type="EMBL" id="GIP16505.1"/>
    </source>
</evidence>